<comment type="similarity">
    <text evidence="1">Belongs to the bacterial solute-binding protein 3 family.</text>
</comment>
<keyword evidence="2" id="KW-0732">Signal</keyword>
<name>A0A4P9VJD8_9GAMM</name>
<comment type="caution">
    <text evidence="4">The sequence shown here is derived from an EMBL/GenBank/DDBJ whole genome shotgun (WGS) entry which is preliminary data.</text>
</comment>
<dbReference type="SMART" id="SM00062">
    <property type="entry name" value="PBPb"/>
    <property type="match status" value="1"/>
</dbReference>
<dbReference type="Proteomes" id="UP000257039">
    <property type="component" value="Unassembled WGS sequence"/>
</dbReference>
<evidence type="ECO:0000313" key="5">
    <source>
        <dbReference type="Proteomes" id="UP000257039"/>
    </source>
</evidence>
<dbReference type="InterPro" id="IPR001638">
    <property type="entry name" value="Solute-binding_3/MltF_N"/>
</dbReference>
<dbReference type="SUPFAM" id="SSF53850">
    <property type="entry name" value="Periplasmic binding protein-like II"/>
    <property type="match status" value="1"/>
</dbReference>
<evidence type="ECO:0000256" key="2">
    <source>
        <dbReference type="ARBA" id="ARBA00022729"/>
    </source>
</evidence>
<dbReference type="Pfam" id="PF00497">
    <property type="entry name" value="SBP_bac_3"/>
    <property type="match status" value="1"/>
</dbReference>
<dbReference type="EMBL" id="NDXW01000001">
    <property type="protein sequence ID" value="RDH42716.1"/>
    <property type="molecule type" value="Genomic_DNA"/>
</dbReference>
<reference evidence="4 5" key="1">
    <citation type="submission" date="2017-04" db="EMBL/GenBank/DDBJ databases">
        <title>Draft genome sequence of Zooshikella ganghwensis VG4 isolated from Red Sea sediments.</title>
        <authorList>
            <person name="Rehman Z."/>
            <person name="Alam I."/>
            <person name="Kamau A."/>
            <person name="Bajic V."/>
            <person name="Leiknes T."/>
        </authorList>
    </citation>
    <scope>NUCLEOTIDE SEQUENCE [LARGE SCALE GENOMIC DNA]</scope>
    <source>
        <strain evidence="4 5">VG4</strain>
    </source>
</reference>
<accession>A0A4P9VJD8</accession>
<dbReference type="AlphaFoldDB" id="A0A4P9VJD8"/>
<proteinExistence type="inferred from homology"/>
<sequence length="270" mass="31553">MNDGRFNFGWLALTIGVIASLSVSANCKKKEFIMGWSDDYEPLMYYDVNEEVTGLDIKFVKEVFRLAKCRLTFKALPWNRVLYEIKHGSVDLTAASSWVEERSQYAYYSEEYRWEQMRIVVRKGEVVRWPLQKLSDIANFDMHLTGLLGAWYGTEFDQIEKNTKYKYLLTLDAETDKHLNRLVNRRTDGVINDVIFLKHQVEKMGITDSVDIHPYKVHDNPLFIIFSRASVSESDVKYLNKVIQQAKQTDFYHALYDRYTAPGTPKVSQE</sequence>
<organism evidence="4 5">
    <name type="scientific">Zooshikella ganghwensis</name>
    <dbReference type="NCBI Taxonomy" id="202772"/>
    <lineage>
        <taxon>Bacteria</taxon>
        <taxon>Pseudomonadati</taxon>
        <taxon>Pseudomonadota</taxon>
        <taxon>Gammaproteobacteria</taxon>
        <taxon>Oceanospirillales</taxon>
        <taxon>Zooshikellaceae</taxon>
        <taxon>Zooshikella</taxon>
    </lineage>
</organism>
<keyword evidence="5" id="KW-1185">Reference proteome</keyword>
<dbReference type="PANTHER" id="PTHR35936:SF35">
    <property type="entry name" value="L-CYSTINE-BINDING PROTEIN TCYJ"/>
    <property type="match status" value="1"/>
</dbReference>
<dbReference type="PANTHER" id="PTHR35936">
    <property type="entry name" value="MEMBRANE-BOUND LYTIC MUREIN TRANSGLYCOSYLASE F"/>
    <property type="match status" value="1"/>
</dbReference>
<feature type="domain" description="Solute-binding protein family 3/N-terminal" evidence="3">
    <location>
        <begin position="31"/>
        <end position="263"/>
    </location>
</feature>
<evidence type="ECO:0000313" key="4">
    <source>
        <dbReference type="EMBL" id="RDH42716.1"/>
    </source>
</evidence>
<protein>
    <recommendedName>
        <fullName evidence="3">Solute-binding protein family 3/N-terminal domain-containing protein</fullName>
    </recommendedName>
</protein>
<gene>
    <name evidence="4" type="ORF">B9G39_04215</name>
</gene>
<evidence type="ECO:0000256" key="1">
    <source>
        <dbReference type="ARBA" id="ARBA00010333"/>
    </source>
</evidence>
<dbReference type="RefSeq" id="WP_094786175.1">
    <property type="nucleotide sequence ID" value="NZ_NDXW01000001.1"/>
</dbReference>
<dbReference type="Gene3D" id="3.40.190.10">
    <property type="entry name" value="Periplasmic binding protein-like II"/>
    <property type="match status" value="2"/>
</dbReference>
<evidence type="ECO:0000259" key="3">
    <source>
        <dbReference type="SMART" id="SM00062"/>
    </source>
</evidence>